<sequence>MAPQSRPEPMNASPHHPKVKVTLRLGEALSVAGGFVTGKMEMECKADKGLGIGVVMVELFAIEELTSRDHSATSTFFHSRRIFQGPGLPPSNSVHPFPQPGDPPLPPNYYGARRGTTTFLFRFPLPFSSPSSINFGSGLANVRYEARASVGVSWKGDKRLVTDKKEVDVVESFQEEFARTEPEGVVVGENGKFWVQGRVIGGVLIAGQPACVELHVKNHSAKKNSGLSITLTRQLQLPEFPTTDKPPLQISDTLTSVSFRGQEYIIQPGTEGVANLVFDVPRHARGVKGGPRHGDEEEETATAALFEVCCLIDVKLSMGFGRPDIRLDIPVSILHPTAIPQLPPSNPYPLPPIQPYGASTPDILSQVPYALPSSPAPVYPPLSPPPVMSYMDPSHHWIPPPSHSPVPMAYYPYAPNAPSFYQPMLSPPPPHVIPMRPASAEPIPSQPLYNIPSGLPVSVQQPLSASGDIPPLVTEREEGKGERASRISHHLRMSSRNRSVSPQAHRYSQPTDYAPPFIPTPASNSPSPSNPRALQTLDIPAAVASSPSSDVVSPRPMLSPKQSFSVDPVTYATLSKSDRVRTLEHMAAQAEKTNSDMSTVIPEVNFADKDKSLPIPPVPSDKQKPRSGMTESRPRADTLFPPDQQLEETPRTPTIAAVTSLKVPRFGGGDGGLSGLDALEARLIAEVGTKKPEQNNQKPDVRSILPQPIDIPRPSADIEPAVDSAISSLRLPGVEVESTSKQPMNDSLVVERAESTHSNDGARTERGRAKERISDGLTKKSAGKKSMKKGKDHVSVERDGEIHRMRKVARGRVADWLERIDPAVPPDVDSSASPSPAPERAPDKAGAKVEQESQDTSPAPLPDEDKPKAEGNTGSEDVVAQPNPRSSGFIPMETLRARQMQAETSAKKEGRVEEKPFGIPRGFKFPIYPPRPLDPQTHYDIRSARGGRGGKVTAVAAIWASQTQVTREQSKSPPPVKQTKVVKSTPKYLSSQPVKPPPARTPPAVARTPMNHLPTSSQPASFSAANLTEKRAKMIKSTSVPAVLSSSLATPMLSSTASLARPSPPLMDRAKSSNKLLPTVSETYSSGNGRLESSTKSAPAPKGDLAFGQARLRELIKRYQGQTS</sequence>
<feature type="compositionally biased region" description="Basic and acidic residues" evidence="1">
    <location>
        <begin position="792"/>
        <end position="803"/>
    </location>
</feature>
<keyword evidence="3" id="KW-1185">Reference proteome</keyword>
<feature type="compositionally biased region" description="Basic and acidic residues" evidence="1">
    <location>
        <begin position="840"/>
        <end position="851"/>
    </location>
</feature>
<feature type="compositionally biased region" description="Basic and acidic residues" evidence="1">
    <location>
        <begin position="905"/>
        <end position="916"/>
    </location>
</feature>
<dbReference type="Gene3D" id="2.60.40.640">
    <property type="match status" value="1"/>
</dbReference>
<feature type="compositionally biased region" description="Polar residues" evidence="1">
    <location>
        <begin position="1013"/>
        <end position="1024"/>
    </location>
</feature>
<dbReference type="AlphaFoldDB" id="A0AAW0FML9"/>
<dbReference type="EMBL" id="JASBNA010000070">
    <property type="protein sequence ID" value="KAK7678556.1"/>
    <property type="molecule type" value="Genomic_DNA"/>
</dbReference>
<feature type="region of interest" description="Disordered" evidence="1">
    <location>
        <begin position="689"/>
        <end position="717"/>
    </location>
</feature>
<accession>A0AAW0FML9</accession>
<feature type="compositionally biased region" description="Polar residues" evidence="1">
    <location>
        <begin position="496"/>
        <end position="511"/>
    </location>
</feature>
<protein>
    <recommendedName>
        <fullName evidence="4">Arrestin-like N-terminal domain-containing protein</fullName>
    </recommendedName>
</protein>
<reference evidence="2 3" key="1">
    <citation type="submission" date="2022-09" db="EMBL/GenBank/DDBJ databases">
        <authorList>
            <person name="Palmer J.M."/>
        </authorList>
    </citation>
    <scope>NUCLEOTIDE SEQUENCE [LARGE SCALE GENOMIC DNA]</scope>
    <source>
        <strain evidence="2 3">DSM 7382</strain>
    </source>
</reference>
<evidence type="ECO:0000313" key="3">
    <source>
        <dbReference type="Proteomes" id="UP001385951"/>
    </source>
</evidence>
<feature type="compositionally biased region" description="Basic residues" evidence="1">
    <location>
        <begin position="486"/>
        <end position="495"/>
    </location>
</feature>
<evidence type="ECO:0008006" key="4">
    <source>
        <dbReference type="Google" id="ProtNLM"/>
    </source>
</evidence>
<feature type="region of interest" description="Disordered" evidence="1">
    <location>
        <begin position="733"/>
        <end position="947"/>
    </location>
</feature>
<proteinExistence type="predicted"/>
<feature type="region of interest" description="Disordered" evidence="1">
    <location>
        <begin position="459"/>
        <end position="532"/>
    </location>
</feature>
<evidence type="ECO:0000313" key="2">
    <source>
        <dbReference type="EMBL" id="KAK7678556.1"/>
    </source>
</evidence>
<feature type="compositionally biased region" description="Basic residues" evidence="1">
    <location>
        <begin position="781"/>
        <end position="791"/>
    </location>
</feature>
<feature type="compositionally biased region" description="Polar residues" evidence="1">
    <location>
        <begin position="1073"/>
        <end position="1097"/>
    </location>
</feature>
<organism evidence="2 3">
    <name type="scientific">Cerrena zonata</name>
    <dbReference type="NCBI Taxonomy" id="2478898"/>
    <lineage>
        <taxon>Eukaryota</taxon>
        <taxon>Fungi</taxon>
        <taxon>Dikarya</taxon>
        <taxon>Basidiomycota</taxon>
        <taxon>Agaricomycotina</taxon>
        <taxon>Agaricomycetes</taxon>
        <taxon>Polyporales</taxon>
        <taxon>Cerrenaceae</taxon>
        <taxon>Cerrena</taxon>
    </lineage>
</organism>
<dbReference type="Proteomes" id="UP001385951">
    <property type="component" value="Unassembled WGS sequence"/>
</dbReference>
<comment type="caution">
    <text evidence="2">The sequence shown here is derived from an EMBL/GenBank/DDBJ whole genome shotgun (WGS) entry which is preliminary data.</text>
</comment>
<feature type="compositionally biased region" description="Basic and acidic residues" evidence="1">
    <location>
        <begin position="812"/>
        <end position="821"/>
    </location>
</feature>
<feature type="compositionally biased region" description="Basic and acidic residues" evidence="1">
    <location>
        <begin position="474"/>
        <end position="485"/>
    </location>
</feature>
<feature type="compositionally biased region" description="Low complexity" evidence="1">
    <location>
        <begin position="521"/>
        <end position="531"/>
    </location>
</feature>
<evidence type="ECO:0000256" key="1">
    <source>
        <dbReference type="SAM" id="MobiDB-lite"/>
    </source>
</evidence>
<gene>
    <name evidence="2" type="ORF">QCA50_018428</name>
</gene>
<feature type="compositionally biased region" description="Basic and acidic residues" evidence="1">
    <location>
        <begin position="749"/>
        <end position="778"/>
    </location>
</feature>
<dbReference type="InterPro" id="IPR014752">
    <property type="entry name" value="Arrestin-like_C"/>
</dbReference>
<feature type="region of interest" description="Disordered" evidence="1">
    <location>
        <begin position="962"/>
        <end position="1024"/>
    </location>
</feature>
<feature type="region of interest" description="Disordered" evidence="1">
    <location>
        <begin position="605"/>
        <end position="649"/>
    </location>
</feature>
<feature type="region of interest" description="Disordered" evidence="1">
    <location>
        <begin position="1055"/>
        <end position="1105"/>
    </location>
</feature>
<name>A0AAW0FML9_9APHY</name>